<evidence type="ECO:0000256" key="3">
    <source>
        <dbReference type="ARBA" id="ARBA00022475"/>
    </source>
</evidence>
<dbReference type="GO" id="GO:0016887">
    <property type="term" value="F:ATP hydrolysis activity"/>
    <property type="evidence" value="ECO:0007669"/>
    <property type="project" value="InterPro"/>
</dbReference>
<evidence type="ECO:0000313" key="12">
    <source>
        <dbReference type="EMBL" id="SMX76084.1"/>
    </source>
</evidence>
<dbReference type="GO" id="GO:0006826">
    <property type="term" value="P:iron ion transport"/>
    <property type="evidence" value="ECO:0007669"/>
    <property type="project" value="UniProtKB-KW"/>
</dbReference>
<evidence type="ECO:0000256" key="5">
    <source>
        <dbReference type="ARBA" id="ARBA00022741"/>
    </source>
</evidence>
<dbReference type="GO" id="GO:0005524">
    <property type="term" value="F:ATP binding"/>
    <property type="evidence" value="ECO:0007669"/>
    <property type="project" value="UniProtKB-KW"/>
</dbReference>
<dbReference type="InterPro" id="IPR017871">
    <property type="entry name" value="ABC_transporter-like_CS"/>
</dbReference>
<dbReference type="EMBL" id="FXZG01000005">
    <property type="protein sequence ID" value="SMX76084.1"/>
    <property type="molecule type" value="Genomic_DNA"/>
</dbReference>
<keyword evidence="2" id="KW-0813">Transport</keyword>
<dbReference type="Gene3D" id="3.40.50.300">
    <property type="entry name" value="P-loop containing nucleotide triphosphate hydrolases"/>
    <property type="match status" value="1"/>
</dbReference>
<dbReference type="InterPro" id="IPR003439">
    <property type="entry name" value="ABC_transporter-like_ATP-bd"/>
</dbReference>
<dbReference type="PANTHER" id="PTHR42771">
    <property type="entry name" value="IRON(3+)-HYDROXAMATE IMPORT ATP-BINDING PROTEIN FHUC"/>
    <property type="match status" value="1"/>
</dbReference>
<dbReference type="RefSeq" id="WP_240520267.1">
    <property type="nucleotide sequence ID" value="NZ_FXZG01000005.1"/>
</dbReference>
<evidence type="ECO:0000256" key="1">
    <source>
        <dbReference type="ARBA" id="ARBA00004202"/>
    </source>
</evidence>
<accession>A0A2H1ILN9</accession>
<name>A0A2H1ILN9_BREAU</name>
<dbReference type="EC" id="3.6.3.34" evidence="12"/>
<keyword evidence="12" id="KW-0378">Hydrolase</keyword>
<gene>
    <name evidence="12" type="ORF">BAUR920_01172</name>
</gene>
<evidence type="ECO:0000256" key="2">
    <source>
        <dbReference type="ARBA" id="ARBA00022448"/>
    </source>
</evidence>
<keyword evidence="7" id="KW-0408">Iron</keyword>
<keyword evidence="4" id="KW-0410">Iron transport</keyword>
<dbReference type="FunFam" id="3.40.50.300:FF:000134">
    <property type="entry name" value="Iron-enterobactin ABC transporter ATP-binding protein"/>
    <property type="match status" value="1"/>
</dbReference>
<evidence type="ECO:0000256" key="8">
    <source>
        <dbReference type="ARBA" id="ARBA00023065"/>
    </source>
</evidence>
<evidence type="ECO:0000256" key="10">
    <source>
        <dbReference type="SAM" id="MobiDB-lite"/>
    </source>
</evidence>
<dbReference type="GO" id="GO:0005886">
    <property type="term" value="C:plasma membrane"/>
    <property type="evidence" value="ECO:0007669"/>
    <property type="project" value="UniProtKB-SubCell"/>
</dbReference>
<evidence type="ECO:0000313" key="13">
    <source>
        <dbReference type="Proteomes" id="UP000234289"/>
    </source>
</evidence>
<dbReference type="PROSITE" id="PS50893">
    <property type="entry name" value="ABC_TRANSPORTER_2"/>
    <property type="match status" value="1"/>
</dbReference>
<reference evidence="13" key="1">
    <citation type="submission" date="2017-03" db="EMBL/GenBank/DDBJ databases">
        <authorList>
            <person name="Monnet C."/>
        </authorList>
    </citation>
    <scope>NUCLEOTIDE SEQUENCE [LARGE SCALE GENOMIC DNA]</scope>
    <source>
        <strain evidence="13">CNRZ 920</strain>
    </source>
</reference>
<dbReference type="Proteomes" id="UP000234289">
    <property type="component" value="Unassembled WGS sequence"/>
</dbReference>
<dbReference type="Pfam" id="PF00005">
    <property type="entry name" value="ABC_tran"/>
    <property type="match status" value="1"/>
</dbReference>
<protein>
    <submittedName>
        <fullName evidence="12">Iron complex transport system ATP-binding protein</fullName>
        <ecNumber evidence="12">3.6.3.34</ecNumber>
    </submittedName>
</protein>
<sequence>MPHQNPHNMGADRIEQTAQLRVDSLRLGYGVRDVVIDLSANIPHRGFTVIIGPNGCGKSTLLKGIGRLVPWKNGVVTLGGASIAKMPPRRLARQIALLPQSTGAPDGVSVFDLVARGRFPYQSLLRQWSNDDEVAVESALDSVGMTSLRAAPLGELSGGQRQRAWIAMALVQETPIMLLDEPTTYLDIAHQLEVLDLCAHLNEQGRTLIAVLHDLNLAARYATHILAMRDGRLRAAGAPTDVLTPDLLAEVFDLQALVHTDPETGRPLIIPRRRSDSQQDEGTSDHPLTHPVHQQRSLTISERN</sequence>
<dbReference type="PROSITE" id="PS00211">
    <property type="entry name" value="ABC_TRANSPORTER_1"/>
    <property type="match status" value="1"/>
</dbReference>
<dbReference type="InterPro" id="IPR027417">
    <property type="entry name" value="P-loop_NTPase"/>
</dbReference>
<feature type="compositionally biased region" description="Polar residues" evidence="10">
    <location>
        <begin position="292"/>
        <end position="304"/>
    </location>
</feature>
<dbReference type="InterPro" id="IPR051535">
    <property type="entry name" value="Siderophore_ABC-ATPase"/>
</dbReference>
<dbReference type="SMART" id="SM00382">
    <property type="entry name" value="AAA"/>
    <property type="match status" value="1"/>
</dbReference>
<evidence type="ECO:0000256" key="7">
    <source>
        <dbReference type="ARBA" id="ARBA00023004"/>
    </source>
</evidence>
<organism evidence="12 13">
    <name type="scientific">Brevibacterium aurantiacum</name>
    <dbReference type="NCBI Taxonomy" id="273384"/>
    <lineage>
        <taxon>Bacteria</taxon>
        <taxon>Bacillati</taxon>
        <taxon>Actinomycetota</taxon>
        <taxon>Actinomycetes</taxon>
        <taxon>Micrococcales</taxon>
        <taxon>Brevibacteriaceae</taxon>
        <taxon>Brevibacterium</taxon>
    </lineage>
</organism>
<proteinExistence type="predicted"/>
<keyword evidence="8" id="KW-0406">Ion transport</keyword>
<dbReference type="AlphaFoldDB" id="A0A2H1ILN9"/>
<dbReference type="SUPFAM" id="SSF52540">
    <property type="entry name" value="P-loop containing nucleoside triphosphate hydrolases"/>
    <property type="match status" value="1"/>
</dbReference>
<dbReference type="PANTHER" id="PTHR42771:SF2">
    <property type="entry name" value="IRON(3+)-HYDROXAMATE IMPORT ATP-BINDING PROTEIN FHUC"/>
    <property type="match status" value="1"/>
</dbReference>
<evidence type="ECO:0000259" key="11">
    <source>
        <dbReference type="PROSITE" id="PS50893"/>
    </source>
</evidence>
<keyword evidence="9" id="KW-0472">Membrane</keyword>
<evidence type="ECO:0000256" key="9">
    <source>
        <dbReference type="ARBA" id="ARBA00023136"/>
    </source>
</evidence>
<feature type="domain" description="ABC transporter" evidence="11">
    <location>
        <begin position="20"/>
        <end position="255"/>
    </location>
</feature>
<keyword evidence="3" id="KW-1003">Cell membrane</keyword>
<feature type="region of interest" description="Disordered" evidence="10">
    <location>
        <begin position="264"/>
        <end position="304"/>
    </location>
</feature>
<keyword evidence="5" id="KW-0547">Nucleotide-binding</keyword>
<dbReference type="InterPro" id="IPR003593">
    <property type="entry name" value="AAA+_ATPase"/>
</dbReference>
<evidence type="ECO:0000256" key="6">
    <source>
        <dbReference type="ARBA" id="ARBA00022840"/>
    </source>
</evidence>
<keyword evidence="6 12" id="KW-0067">ATP-binding</keyword>
<evidence type="ECO:0000256" key="4">
    <source>
        <dbReference type="ARBA" id="ARBA00022496"/>
    </source>
</evidence>
<comment type="subcellular location">
    <subcellularLocation>
        <location evidence="1">Cell membrane</location>
        <topology evidence="1">Peripheral membrane protein</topology>
    </subcellularLocation>
</comment>
<dbReference type="CDD" id="cd03214">
    <property type="entry name" value="ABC_Iron-Siderophores_B12_Hemin"/>
    <property type="match status" value="1"/>
</dbReference>
<feature type="compositionally biased region" description="Basic and acidic residues" evidence="10">
    <location>
        <begin position="273"/>
        <end position="288"/>
    </location>
</feature>